<dbReference type="SUPFAM" id="SSF50249">
    <property type="entry name" value="Nucleic acid-binding proteins"/>
    <property type="match status" value="1"/>
</dbReference>
<dbReference type="AlphaFoldDB" id="A0AAX2J258"/>
<evidence type="ECO:0000256" key="2">
    <source>
        <dbReference type="ARBA" id="ARBA00021310"/>
    </source>
</evidence>
<dbReference type="PANTHER" id="PTHR33991:SF1">
    <property type="entry name" value="DNA REPAIR PROTEIN RECO"/>
    <property type="match status" value="1"/>
</dbReference>
<dbReference type="Pfam" id="PF02565">
    <property type="entry name" value="RecO_C"/>
    <property type="match status" value="1"/>
</dbReference>
<dbReference type="GeneID" id="93262096"/>
<dbReference type="Pfam" id="PF11967">
    <property type="entry name" value="RecO_N"/>
    <property type="match status" value="1"/>
</dbReference>
<comment type="similarity">
    <text evidence="1 7">Belongs to the RecO family.</text>
</comment>
<dbReference type="InterPro" id="IPR022572">
    <property type="entry name" value="DNA_rep/recomb_RecO_N"/>
</dbReference>
<evidence type="ECO:0000256" key="6">
    <source>
        <dbReference type="ARBA" id="ARBA00033409"/>
    </source>
</evidence>
<sequence>MKQRINHQPVFVLSSKPWRETSLWLEVFSQNYGRVALLARSARTRGSELRGVLVPFVPISVSWFGKEELKTIHRAEWLGGWAQPKNRALFSAMYANELVLKLTVREDPNPAIYQALQQLMQQIAQATSHTAALRYFEWQLLNALGYAPDTQTDQHGNAIIADAYYLLRAEHAAQAIEPSQAVLSPDSCLIQGNVLHALQQSSLQPNQLNSALALNRVLIQHHVPHIASRQVLQQLAQLKNSL</sequence>
<keyword evidence="3 7" id="KW-0227">DNA damage</keyword>
<evidence type="ECO:0000256" key="5">
    <source>
        <dbReference type="ARBA" id="ARBA00023204"/>
    </source>
</evidence>
<keyword evidence="5 7" id="KW-0234">DNA repair</keyword>
<dbReference type="Gene3D" id="2.40.50.140">
    <property type="entry name" value="Nucleic acid-binding proteins"/>
    <property type="match status" value="1"/>
</dbReference>
<evidence type="ECO:0000313" key="9">
    <source>
        <dbReference type="EMBL" id="SQH24599.1"/>
    </source>
</evidence>
<dbReference type="SUPFAM" id="SSF57863">
    <property type="entry name" value="ArfGap/RecO-like zinc finger"/>
    <property type="match status" value="1"/>
</dbReference>
<accession>A0AAX2J258</accession>
<dbReference type="InterPro" id="IPR042242">
    <property type="entry name" value="RecO_C"/>
</dbReference>
<keyword evidence="4 7" id="KW-0233">DNA recombination</keyword>
<evidence type="ECO:0000313" key="10">
    <source>
        <dbReference type="Proteomes" id="UP000248598"/>
    </source>
</evidence>
<protein>
    <recommendedName>
        <fullName evidence="2 7">DNA repair protein RecO</fullName>
    </recommendedName>
    <alternativeName>
        <fullName evidence="6 7">Recombination protein O</fullName>
    </alternativeName>
</protein>
<feature type="domain" description="DNA replication/recombination mediator RecO N-terminal" evidence="8">
    <location>
        <begin position="7"/>
        <end position="79"/>
    </location>
</feature>
<name>A0AAX2J258_KINKI</name>
<organism evidence="9 10">
    <name type="scientific">Kingella kingae</name>
    <dbReference type="NCBI Taxonomy" id="504"/>
    <lineage>
        <taxon>Bacteria</taxon>
        <taxon>Pseudomonadati</taxon>
        <taxon>Pseudomonadota</taxon>
        <taxon>Betaproteobacteria</taxon>
        <taxon>Neisseriales</taxon>
        <taxon>Neisseriaceae</taxon>
        <taxon>Kingella</taxon>
    </lineage>
</organism>
<proteinExistence type="inferred from homology"/>
<dbReference type="InterPro" id="IPR037278">
    <property type="entry name" value="ARFGAP/RecO"/>
</dbReference>
<evidence type="ECO:0000256" key="3">
    <source>
        <dbReference type="ARBA" id="ARBA00022763"/>
    </source>
</evidence>
<dbReference type="InterPro" id="IPR003717">
    <property type="entry name" value="RecO"/>
</dbReference>
<evidence type="ECO:0000259" key="8">
    <source>
        <dbReference type="Pfam" id="PF11967"/>
    </source>
</evidence>
<dbReference type="InterPro" id="IPR012340">
    <property type="entry name" value="NA-bd_OB-fold"/>
</dbReference>
<dbReference type="EMBL" id="LS483426">
    <property type="protein sequence ID" value="SQH24599.1"/>
    <property type="molecule type" value="Genomic_DNA"/>
</dbReference>
<dbReference type="RefSeq" id="WP_003785223.1">
    <property type="nucleotide sequence ID" value="NZ_CP091518.1"/>
</dbReference>
<dbReference type="HAMAP" id="MF_00201">
    <property type="entry name" value="RecO"/>
    <property type="match status" value="1"/>
</dbReference>
<dbReference type="Proteomes" id="UP000248598">
    <property type="component" value="Chromosome 1"/>
</dbReference>
<evidence type="ECO:0000256" key="1">
    <source>
        <dbReference type="ARBA" id="ARBA00007452"/>
    </source>
</evidence>
<dbReference type="GO" id="GO:0006302">
    <property type="term" value="P:double-strand break repair"/>
    <property type="evidence" value="ECO:0007669"/>
    <property type="project" value="TreeGrafter"/>
</dbReference>
<gene>
    <name evidence="7 9" type="primary">recO</name>
    <name evidence="9" type="ORF">NCTC10529_00787</name>
</gene>
<evidence type="ECO:0000256" key="4">
    <source>
        <dbReference type="ARBA" id="ARBA00023172"/>
    </source>
</evidence>
<reference evidence="9 10" key="1">
    <citation type="submission" date="2018-06" db="EMBL/GenBank/DDBJ databases">
        <authorList>
            <consortium name="Pathogen Informatics"/>
            <person name="Doyle S."/>
        </authorList>
    </citation>
    <scope>NUCLEOTIDE SEQUENCE [LARGE SCALE GENOMIC DNA]</scope>
    <source>
        <strain evidence="9 10">NCTC10529</strain>
    </source>
</reference>
<dbReference type="GO" id="GO:0043590">
    <property type="term" value="C:bacterial nucleoid"/>
    <property type="evidence" value="ECO:0007669"/>
    <property type="project" value="TreeGrafter"/>
</dbReference>
<evidence type="ECO:0000256" key="7">
    <source>
        <dbReference type="HAMAP-Rule" id="MF_00201"/>
    </source>
</evidence>
<dbReference type="GO" id="GO:0006310">
    <property type="term" value="P:DNA recombination"/>
    <property type="evidence" value="ECO:0007669"/>
    <property type="project" value="UniProtKB-UniRule"/>
</dbReference>
<dbReference type="Gene3D" id="1.20.1440.120">
    <property type="entry name" value="Recombination protein O, C-terminal domain"/>
    <property type="match status" value="1"/>
</dbReference>
<dbReference type="NCBIfam" id="TIGR00613">
    <property type="entry name" value="reco"/>
    <property type="match status" value="1"/>
</dbReference>
<dbReference type="PANTHER" id="PTHR33991">
    <property type="entry name" value="DNA REPAIR PROTEIN RECO"/>
    <property type="match status" value="1"/>
</dbReference>
<comment type="function">
    <text evidence="7">Involved in DNA repair and RecF pathway recombination.</text>
</comment>